<evidence type="ECO:0000313" key="2">
    <source>
        <dbReference type="EMBL" id="KOS16742.1"/>
    </source>
</evidence>
<feature type="region of interest" description="Disordered" evidence="1">
    <location>
        <begin position="346"/>
        <end position="423"/>
    </location>
</feature>
<comment type="caution">
    <text evidence="2">The sequence shown here is derived from an EMBL/GenBank/DDBJ whole genome shotgun (WGS) entry which is preliminary data.</text>
</comment>
<feature type="compositionally biased region" description="Low complexity" evidence="1">
    <location>
        <begin position="274"/>
        <end position="288"/>
    </location>
</feature>
<dbReference type="Proteomes" id="UP000053831">
    <property type="component" value="Unassembled WGS sequence"/>
</dbReference>
<dbReference type="EMBL" id="LGSR01000029">
    <property type="protein sequence ID" value="KOS16742.1"/>
    <property type="molecule type" value="Genomic_DNA"/>
</dbReference>
<feature type="compositionally biased region" description="Basic and acidic residues" evidence="1">
    <location>
        <begin position="313"/>
        <end position="325"/>
    </location>
</feature>
<protein>
    <submittedName>
        <fullName evidence="2">Uncharacterized protein</fullName>
    </submittedName>
</protein>
<accession>A0A0M9VRL0</accession>
<keyword evidence="3" id="KW-1185">Reference proteome</keyword>
<feature type="compositionally biased region" description="Low complexity" evidence="1">
    <location>
        <begin position="383"/>
        <end position="399"/>
    </location>
</feature>
<feature type="compositionally biased region" description="Low complexity" evidence="1">
    <location>
        <begin position="200"/>
        <end position="210"/>
    </location>
</feature>
<dbReference type="STRING" id="150374.A0A0M9VRL0"/>
<evidence type="ECO:0000256" key="1">
    <source>
        <dbReference type="SAM" id="MobiDB-lite"/>
    </source>
</evidence>
<proteinExistence type="predicted"/>
<dbReference type="AlphaFoldDB" id="A0A0M9VRL0"/>
<organism evidence="2 3">
    <name type="scientific">Escovopsis weberi</name>
    <dbReference type="NCBI Taxonomy" id="150374"/>
    <lineage>
        <taxon>Eukaryota</taxon>
        <taxon>Fungi</taxon>
        <taxon>Dikarya</taxon>
        <taxon>Ascomycota</taxon>
        <taxon>Pezizomycotina</taxon>
        <taxon>Sordariomycetes</taxon>
        <taxon>Hypocreomycetidae</taxon>
        <taxon>Hypocreales</taxon>
        <taxon>Hypocreaceae</taxon>
        <taxon>Escovopsis</taxon>
    </lineage>
</organism>
<evidence type="ECO:0000313" key="3">
    <source>
        <dbReference type="Proteomes" id="UP000053831"/>
    </source>
</evidence>
<name>A0A0M9VRL0_ESCWE</name>
<sequence length="423" mass="45287">MQNAVEGSVAKGGDVLNLYSGRLERYGLVHEDTEAGQPASAHLLEPPLSRMYTPFSDARSEVSALSDYDNDYRRSPFGGPLDSLPAVMEVPETEIEATLAGIDRDDKFDEIPSIRNLRRPRSKTSVTEEQTRDAINYPSDVAGLIEQLRTPEPELARRLKNRRSTISTGSRLAGRPLSGESTPDSDKATRATGSADRVLTGTGTKSATAAGRTSLKKSYGGMTTGLAGLRPTVSSIAASGMFGPTILSRARPQPIPAAETEPQPLATATATPVSRDSLSASLSSSSVRMRSRSRSGSRPPRPRPAQPLAPQVSREEREIHLHEAHDALGSLSEIISHSYPVARHTASNNSLGSLRGTPSPMPLDPLPEEYHDGRGGDAWPGPSQQQQQQQQQQQSASSSPPVANEGRVRSKDVTELYVSPGSS</sequence>
<reference evidence="2 3" key="1">
    <citation type="submission" date="2015-07" db="EMBL/GenBank/DDBJ databases">
        <title>The genome of the fungus Escovopsis weberi, a specialized disease agent of ant agriculture.</title>
        <authorList>
            <person name="de Man T.J."/>
            <person name="Stajich J.E."/>
            <person name="Kubicek C.P."/>
            <person name="Chenthamara K."/>
            <person name="Atanasova L."/>
            <person name="Druzhinina I.S."/>
            <person name="Birnbaum S."/>
            <person name="Barribeau S.M."/>
            <person name="Teiling C."/>
            <person name="Suen G."/>
            <person name="Currie C."/>
            <person name="Gerardo N.M."/>
        </authorList>
    </citation>
    <scope>NUCLEOTIDE SEQUENCE [LARGE SCALE GENOMIC DNA]</scope>
</reference>
<feature type="region of interest" description="Disordered" evidence="1">
    <location>
        <begin position="254"/>
        <end position="325"/>
    </location>
</feature>
<feature type="region of interest" description="Disordered" evidence="1">
    <location>
        <begin position="156"/>
        <end position="210"/>
    </location>
</feature>
<gene>
    <name evidence="2" type="ORF">ESCO_004803</name>
</gene>